<dbReference type="SMART" id="SM00388">
    <property type="entry name" value="HisKA"/>
    <property type="match status" value="1"/>
</dbReference>
<organism evidence="13">
    <name type="scientific">Magnetospirillum gryphiswaldense</name>
    <dbReference type="NCBI Taxonomy" id="55518"/>
    <lineage>
        <taxon>Bacteria</taxon>
        <taxon>Pseudomonadati</taxon>
        <taxon>Pseudomonadota</taxon>
        <taxon>Alphaproteobacteria</taxon>
        <taxon>Rhodospirillales</taxon>
        <taxon>Rhodospirillaceae</taxon>
        <taxon>Magnetospirillum</taxon>
    </lineage>
</organism>
<dbReference type="SUPFAM" id="SSF47384">
    <property type="entry name" value="Homodimeric domain of signal transducing histidine kinase"/>
    <property type="match status" value="1"/>
</dbReference>
<keyword evidence="6" id="KW-0808">Transferase</keyword>
<dbReference type="EMBL" id="CU459003">
    <property type="protein sequence ID" value="CAM76226.1"/>
    <property type="molecule type" value="Genomic_DNA"/>
</dbReference>
<dbReference type="InterPro" id="IPR005467">
    <property type="entry name" value="His_kinase_dom"/>
</dbReference>
<dbReference type="Gene3D" id="1.10.287.130">
    <property type="match status" value="1"/>
</dbReference>
<comment type="subcellular location">
    <subcellularLocation>
        <location evidence="2">Cell membrane</location>
        <topology evidence="2">Multi-pass membrane protein</topology>
    </subcellularLocation>
</comment>
<dbReference type="InterPro" id="IPR036097">
    <property type="entry name" value="HisK_dim/P_sf"/>
</dbReference>
<dbReference type="Pfam" id="PF02518">
    <property type="entry name" value="HATPase_c"/>
    <property type="match status" value="1"/>
</dbReference>
<dbReference type="Pfam" id="PF00512">
    <property type="entry name" value="HisKA"/>
    <property type="match status" value="1"/>
</dbReference>
<proteinExistence type="predicted"/>
<dbReference type="InterPro" id="IPR004010">
    <property type="entry name" value="Double_Cache_2"/>
</dbReference>
<dbReference type="EC" id="2.7.13.3" evidence="3"/>
<comment type="catalytic activity">
    <reaction evidence="1">
        <text>ATP + protein L-histidine = ADP + protein N-phospho-L-histidine.</text>
        <dbReference type="EC" id="2.7.13.3"/>
    </reaction>
</comment>
<protein>
    <recommendedName>
        <fullName evidence="3">histidine kinase</fullName>
        <ecNumber evidence="3">2.7.13.3</ecNumber>
    </recommendedName>
</protein>
<dbReference type="AlphaFoldDB" id="A4U019"/>
<dbReference type="GO" id="GO:0005886">
    <property type="term" value="C:plasma membrane"/>
    <property type="evidence" value="ECO:0007669"/>
    <property type="project" value="UniProtKB-SubCell"/>
</dbReference>
<evidence type="ECO:0000256" key="6">
    <source>
        <dbReference type="ARBA" id="ARBA00022679"/>
    </source>
</evidence>
<evidence type="ECO:0000256" key="8">
    <source>
        <dbReference type="ARBA" id="ARBA00022777"/>
    </source>
</evidence>
<keyword evidence="10 11" id="KW-0472">Membrane</keyword>
<dbReference type="SUPFAM" id="SSF55874">
    <property type="entry name" value="ATPase domain of HSP90 chaperone/DNA topoisomerase II/histidine kinase"/>
    <property type="match status" value="1"/>
</dbReference>
<sequence length="651" mass="72426">MSGKTSLIDHLFLRLTMVAGMGLVLLCLIWAAVEFVEFNRRSGDLRDAQQHSNRVYLKRMIDDVMETIAFERHRTEARVEASLRGRVDEAEAIIGNLLKTQQGKSRAELEAIVRETLRPIRFNNGRGYYFAFDLNGIEKLFPLRPQLEGTNMLGQTGARGEFVVYDMLQLVQKNGGGLYRYYWAQPGKPGNDHLKFAYVRLIPDLNWVVGTGEYVEDMEADIKAELLERIGHMRFDQDGYIFVSQWDGLSLVGSLKGTNSLQSPHQGVRDGTIQLIATAKAGSGLVTYSMTDFKGGSVEKTSYVAGIPDWQWFVGAGMTHDRTEAEIIRQRQILVQGLGIKAVMALLATVLIGAVALLIMRRTSRRTAMDAQILTRAMAEAADSPHPIDTTALRFAEHHGFALSANQLIIRRQQVEKQLLDRTAQLEQTNADLERFAYVASHDLQEPLRTIGLFLQLLKRRVGDTLDAESREYIDFAVGGSDRMRNNIQGLLAYSRSTHHGDERVQTDMDALLARVIGDLSATIAATGAHIEAAPLPVLRINPDQMSALFQNLISNALRYRHPEQTPEVKISAVSRGDGVWEFAVADNGIGVPDDYRTAIFEPFRRFHPPGMEGGSGIGLALCRRVVEAHDGKIWVDADASGSTFRFTISG</sequence>
<feature type="domain" description="Histidine kinase" evidence="12">
    <location>
        <begin position="439"/>
        <end position="651"/>
    </location>
</feature>
<dbReference type="SMART" id="SM01049">
    <property type="entry name" value="Cache_2"/>
    <property type="match status" value="1"/>
</dbReference>
<dbReference type="GO" id="GO:0000155">
    <property type="term" value="F:phosphorelay sensor kinase activity"/>
    <property type="evidence" value="ECO:0007669"/>
    <property type="project" value="InterPro"/>
</dbReference>
<dbReference type="PANTHER" id="PTHR43304:SF1">
    <property type="entry name" value="PAC DOMAIN-CONTAINING PROTEIN"/>
    <property type="match status" value="1"/>
</dbReference>
<evidence type="ECO:0000313" key="13">
    <source>
        <dbReference type="EMBL" id="CAM76226.1"/>
    </source>
</evidence>
<dbReference type="PANTHER" id="PTHR43304">
    <property type="entry name" value="PHYTOCHROME-LIKE PROTEIN CPH1"/>
    <property type="match status" value="1"/>
</dbReference>
<dbReference type="SMART" id="SM00387">
    <property type="entry name" value="HATPase_c"/>
    <property type="match status" value="1"/>
</dbReference>
<evidence type="ECO:0000256" key="2">
    <source>
        <dbReference type="ARBA" id="ARBA00004651"/>
    </source>
</evidence>
<keyword evidence="5" id="KW-0597">Phosphoprotein</keyword>
<feature type="transmembrane region" description="Helical" evidence="11">
    <location>
        <begin position="338"/>
        <end position="359"/>
    </location>
</feature>
<evidence type="ECO:0000256" key="3">
    <source>
        <dbReference type="ARBA" id="ARBA00012438"/>
    </source>
</evidence>
<evidence type="ECO:0000256" key="7">
    <source>
        <dbReference type="ARBA" id="ARBA00022692"/>
    </source>
</evidence>
<keyword evidence="7 11" id="KW-0812">Transmembrane</keyword>
<dbReference type="Pfam" id="PF08269">
    <property type="entry name" value="dCache_2"/>
    <property type="match status" value="1"/>
</dbReference>
<evidence type="ECO:0000256" key="9">
    <source>
        <dbReference type="ARBA" id="ARBA00022989"/>
    </source>
</evidence>
<dbReference type="Gene3D" id="3.30.565.10">
    <property type="entry name" value="Histidine kinase-like ATPase, C-terminal domain"/>
    <property type="match status" value="1"/>
</dbReference>
<reference evidence="13" key="1">
    <citation type="journal article" date="2007" name="J. Bacteriol.">
        <title>Comparative genome analysis of four magnetotactic bacteria reveals a complex set of group-specific genes implicated in magnetosome biomineralization and function.</title>
        <authorList>
            <person name="Richter M."/>
            <person name="Kube M."/>
            <person name="Bazylinski D.A."/>
            <person name="Lombardot T."/>
            <person name="Gloeckner F.O."/>
            <person name="Reinhardt R."/>
            <person name="Schueler D."/>
        </authorList>
    </citation>
    <scope>NUCLEOTIDE SEQUENCE</scope>
    <source>
        <strain evidence="13">MSR-1</strain>
    </source>
</reference>
<evidence type="ECO:0000256" key="5">
    <source>
        <dbReference type="ARBA" id="ARBA00022553"/>
    </source>
</evidence>
<accession>A4U019</accession>
<dbReference type="Gene3D" id="3.30.450.20">
    <property type="entry name" value="PAS domain"/>
    <property type="match status" value="2"/>
</dbReference>
<dbReference type="RefSeq" id="WP_158699469.1">
    <property type="nucleotide sequence ID" value="NZ_CP027527.1"/>
</dbReference>
<evidence type="ECO:0000256" key="10">
    <source>
        <dbReference type="ARBA" id="ARBA00023136"/>
    </source>
</evidence>
<dbReference type="InterPro" id="IPR033480">
    <property type="entry name" value="sCache_2"/>
</dbReference>
<dbReference type="PROSITE" id="PS50109">
    <property type="entry name" value="HIS_KIN"/>
    <property type="match status" value="1"/>
</dbReference>
<keyword evidence="8 13" id="KW-0418">Kinase</keyword>
<dbReference type="InterPro" id="IPR052162">
    <property type="entry name" value="Sensor_kinase/Photoreceptor"/>
</dbReference>
<dbReference type="InterPro" id="IPR003594">
    <property type="entry name" value="HATPase_dom"/>
</dbReference>
<evidence type="ECO:0000259" key="12">
    <source>
        <dbReference type="PROSITE" id="PS50109"/>
    </source>
</evidence>
<keyword evidence="9 11" id="KW-1133">Transmembrane helix</keyword>
<evidence type="ECO:0000256" key="4">
    <source>
        <dbReference type="ARBA" id="ARBA00022475"/>
    </source>
</evidence>
<dbReference type="CDD" id="cd00082">
    <property type="entry name" value="HisKA"/>
    <property type="match status" value="1"/>
</dbReference>
<dbReference type="InterPro" id="IPR036890">
    <property type="entry name" value="HATPase_C_sf"/>
</dbReference>
<name>A4U019_9PROT</name>
<dbReference type="PRINTS" id="PR00344">
    <property type="entry name" value="BCTRLSENSOR"/>
</dbReference>
<dbReference type="InterPro" id="IPR004358">
    <property type="entry name" value="Sig_transdc_His_kin-like_C"/>
</dbReference>
<evidence type="ECO:0000256" key="1">
    <source>
        <dbReference type="ARBA" id="ARBA00000085"/>
    </source>
</evidence>
<dbReference type="InterPro" id="IPR003661">
    <property type="entry name" value="HisK_dim/P_dom"/>
</dbReference>
<evidence type="ECO:0000256" key="11">
    <source>
        <dbReference type="SAM" id="Phobius"/>
    </source>
</evidence>
<gene>
    <name evidence="13" type="ORF">MGR_2171</name>
</gene>
<keyword evidence="4" id="KW-1003">Cell membrane</keyword>
<feature type="transmembrane region" description="Helical" evidence="11">
    <location>
        <begin position="12"/>
        <end position="33"/>
    </location>
</feature>